<feature type="domain" description="Carrier" evidence="1">
    <location>
        <begin position="522"/>
        <end position="596"/>
    </location>
</feature>
<feature type="non-terminal residue" evidence="2">
    <location>
        <position position="1507"/>
    </location>
</feature>
<sequence>MNFLTKEEEHELLFIFNNTTAAYPKDKTIVDLIEEQVAKTPDNIAIVFEDTELTYRELNERSNQLAHYLIENYNIQPDDLIGIQLERSEWMIVSILGVLKSGGAYVPIDPQYPQERIDYIKEDTQCKVCLDEQELSKFKENQERYAKDVETRRSQPENLIYVIYTSGSTGNPKGVMLEHSGLVNRMLWMKRDLEVKEADVFLQKTPVTFDVSVWELFLPLVCGSKLVFAKPEGHKDPVYLEELLESQKISIIHFVPSMLSAALDTIKWDKLECLQHVICSGEALSKRIESSFKAKAPFSSLHNYYGPTEASIDVTAINLSQHPTVGHEVLIGKPVENTQIYIVNEKNSLQPVGVLGEILIGGDQVARGYLNKEALSQEKFITNPFRAGERLYKTGDLGRWLPDGNIEFIGRKDDQVKIRGHRIELGEIEHALVKHEAVNQAVVVARENESAEKELVAYIVSNVEQNASDLRAYLKQSLPEYMLPAYFVQLEAIPLTANGKIDRKALPNPEGAGLSSGVEYVAPGTEQEKVLVLVWSAVLKKEGIGIKDSFYNLGGDSIKSIQVVARLKQQGYRLKVEQLLSTPVLEDLAGLMELTTQVSDQSEVSGAVVLTPIQEWFFKSEEIKAHEYFNQSVLLYSKEELDGSILEKSIEDLTRHHDALRMVYKQNQGVWEQFNGAVSSNRCMIHFYDLRESEAAQAEMAQLGEALQSSINLSEGPLLRVAHFRLKDGDRLGLIVHHLVVDGVSWRILLEDLSSLYSGYKEGEKTALPAKTDSFQRWALLQKEYASGSKLEKERVYWQQVCDHQIAGLAQDKAIEEGRAAVIDSSESFALDQHTTGLLQTRVHGVYNTEINDVLLTGLGLALKEVLSAARSVLQMEGHGREEIIDGVDISRTVGWFTTVYPFVLDVSGSGNEAVHLVAVKEALRRLPNKGIGYGILTHLSQERLESALVPEITFNYLGDFGVNVSNEEDSLFEYASEHMGSESSKENKMHTILDVSGMLVKGELGISIRYSGLRYDAATIKSLAGSYKKHLEFLIEELAKSKEQHLTPSDLTFQGLSGAELLELNADNTLEDVYELSPLQEGIYYHWLAEDSGSLYFEQTSYRVRAKVLDIEKLKGAYDDLTARHAVLRSSFRTEYAGRSLQIVRKEVASNFTYQKLDDVVQLGLIKQQDRERGFDLGSGSQMRLQVVDLSQGEYEFIWSHHHILMDGWCVSVLINDFNELLSAAIKGSTADLPPVIPYSNYINWLKTIDREHSLGYWKECLKGYAAPAEIPFKTRAVDTTYIEYSERLEIGGVVFKQVDTLCTTLGITHNTFVQGVWGYLLSRYNNTSDVVFGAVVSGRPADLAGVEDMIGLFSNTIPVRVKYDVDTTAADLLKMLQEQSIQGTSHHYMNLSEVQSQSEPGMDLMDHVMIFENYAVKELENEGVFNSREEEGLSIESREVSDQSNYDFNIIVTPSPVSLHLNIRYNSNRYDTRSLKQLVNDIATVIKAFAQNGDQSLTALDYVSE</sequence>
<dbReference type="NCBIfam" id="TIGR01720">
    <property type="entry name" value="NRPS-para261"/>
    <property type="match status" value="1"/>
</dbReference>
<dbReference type="InterPro" id="IPR036736">
    <property type="entry name" value="ACP-like_sf"/>
</dbReference>
<dbReference type="PROSITE" id="PS50075">
    <property type="entry name" value="CARRIER"/>
    <property type="match status" value="1"/>
</dbReference>
<keyword evidence="3" id="KW-1185">Reference proteome</keyword>
<dbReference type="InterPro" id="IPR000873">
    <property type="entry name" value="AMP-dep_synth/lig_dom"/>
</dbReference>
<dbReference type="InterPro" id="IPR025110">
    <property type="entry name" value="AMP-bd_C"/>
</dbReference>
<dbReference type="Pfam" id="PF00501">
    <property type="entry name" value="AMP-binding"/>
    <property type="match status" value="1"/>
</dbReference>
<dbReference type="CDD" id="cd05930">
    <property type="entry name" value="A_NRPS"/>
    <property type="match status" value="1"/>
</dbReference>
<dbReference type="InterPro" id="IPR001242">
    <property type="entry name" value="Condensation_dom"/>
</dbReference>
<dbReference type="Gene3D" id="3.30.559.10">
    <property type="entry name" value="Chloramphenicol acetyltransferase-like domain"/>
    <property type="match status" value="2"/>
</dbReference>
<dbReference type="Gene3D" id="3.30.300.30">
    <property type="match status" value="1"/>
</dbReference>
<protein>
    <submittedName>
        <fullName evidence="2">Amino acid adenylation domain-containing protein</fullName>
    </submittedName>
</protein>
<dbReference type="InterPro" id="IPR009081">
    <property type="entry name" value="PP-bd_ACP"/>
</dbReference>
<dbReference type="Pfam" id="PF00668">
    <property type="entry name" value="Condensation"/>
    <property type="match status" value="2"/>
</dbReference>
<dbReference type="InterPro" id="IPR020845">
    <property type="entry name" value="AMP-binding_CS"/>
</dbReference>
<dbReference type="Gene3D" id="2.30.38.10">
    <property type="entry name" value="Luciferase, Domain 3"/>
    <property type="match status" value="1"/>
</dbReference>
<evidence type="ECO:0000313" key="3">
    <source>
        <dbReference type="Proteomes" id="UP001430700"/>
    </source>
</evidence>
<proteinExistence type="predicted"/>
<dbReference type="CDD" id="cd19534">
    <property type="entry name" value="E_NRPS"/>
    <property type="match status" value="1"/>
</dbReference>
<dbReference type="InterPro" id="IPR045851">
    <property type="entry name" value="AMP-bd_C_sf"/>
</dbReference>
<dbReference type="SUPFAM" id="SSF56801">
    <property type="entry name" value="Acetyl-CoA synthetase-like"/>
    <property type="match status" value="1"/>
</dbReference>
<dbReference type="Proteomes" id="UP001430700">
    <property type="component" value="Unassembled WGS sequence"/>
</dbReference>
<dbReference type="PANTHER" id="PTHR45398">
    <property type="match status" value="1"/>
</dbReference>
<gene>
    <name evidence="2" type="ORF">LNQ34_23345</name>
</gene>
<organism evidence="2 3">
    <name type="scientific">Flavobacterium lipolyticum</name>
    <dbReference type="NCBI Taxonomy" id="2893754"/>
    <lineage>
        <taxon>Bacteria</taxon>
        <taxon>Pseudomonadati</taxon>
        <taxon>Bacteroidota</taxon>
        <taxon>Flavobacteriia</taxon>
        <taxon>Flavobacteriales</taxon>
        <taxon>Flavobacteriaceae</taxon>
        <taxon>Flavobacterium</taxon>
    </lineage>
</organism>
<dbReference type="Gene3D" id="3.30.559.30">
    <property type="entry name" value="Nonribosomal peptide synthetase, condensation domain"/>
    <property type="match status" value="2"/>
</dbReference>
<evidence type="ECO:0000313" key="2">
    <source>
        <dbReference type="EMBL" id="MCC9020708.1"/>
    </source>
</evidence>
<dbReference type="Pfam" id="PF00550">
    <property type="entry name" value="PP-binding"/>
    <property type="match status" value="1"/>
</dbReference>
<dbReference type="SUPFAM" id="SSF47336">
    <property type="entry name" value="ACP-like"/>
    <property type="match status" value="1"/>
</dbReference>
<dbReference type="NCBIfam" id="TIGR01733">
    <property type="entry name" value="AA-adenyl-dom"/>
    <property type="match status" value="1"/>
</dbReference>
<comment type="caution">
    <text evidence="2">The sequence shown here is derived from an EMBL/GenBank/DDBJ whole genome shotgun (WGS) entry which is preliminary data.</text>
</comment>
<reference evidence="2" key="1">
    <citation type="submission" date="2021-11" db="EMBL/GenBank/DDBJ databases">
        <title>Description of novel Flavobacterium species.</title>
        <authorList>
            <person name="Saticioglu I.B."/>
            <person name="Ay H."/>
            <person name="Altun S."/>
            <person name="Duman M."/>
        </authorList>
    </citation>
    <scope>NUCLEOTIDE SEQUENCE</scope>
    <source>
        <strain evidence="2">F-126</strain>
    </source>
</reference>
<dbReference type="SUPFAM" id="SSF52777">
    <property type="entry name" value="CoA-dependent acyltransferases"/>
    <property type="match status" value="4"/>
</dbReference>
<dbReference type="Gene3D" id="1.10.1200.10">
    <property type="entry name" value="ACP-like"/>
    <property type="match status" value="1"/>
</dbReference>
<dbReference type="PANTHER" id="PTHR45398:SF1">
    <property type="entry name" value="ENZYME, PUTATIVE (JCVI)-RELATED"/>
    <property type="match status" value="1"/>
</dbReference>
<dbReference type="Pfam" id="PF13193">
    <property type="entry name" value="AMP-binding_C"/>
    <property type="match status" value="1"/>
</dbReference>
<evidence type="ECO:0000259" key="1">
    <source>
        <dbReference type="PROSITE" id="PS50075"/>
    </source>
</evidence>
<dbReference type="RefSeq" id="WP_230001545.1">
    <property type="nucleotide sequence ID" value="NZ_JAJJMN010000005.1"/>
</dbReference>
<dbReference type="Gene3D" id="3.40.50.980">
    <property type="match status" value="2"/>
</dbReference>
<dbReference type="PROSITE" id="PS00455">
    <property type="entry name" value="AMP_BINDING"/>
    <property type="match status" value="1"/>
</dbReference>
<dbReference type="InterPro" id="IPR010060">
    <property type="entry name" value="NRPS_synth"/>
</dbReference>
<dbReference type="EMBL" id="JAJJMN010000005">
    <property type="protein sequence ID" value="MCC9020708.1"/>
    <property type="molecule type" value="Genomic_DNA"/>
</dbReference>
<name>A0ABS8M908_9FLAO</name>
<dbReference type="InterPro" id="IPR023213">
    <property type="entry name" value="CAT-like_dom_sf"/>
</dbReference>
<accession>A0ABS8M908</accession>
<dbReference type="InterPro" id="IPR010071">
    <property type="entry name" value="AA_adenyl_dom"/>
</dbReference>